<dbReference type="PANTHER" id="PTHR24362">
    <property type="entry name" value="SERINE/THREONINE-PROTEIN KINASE NEK"/>
    <property type="match status" value="1"/>
</dbReference>
<dbReference type="SMART" id="SM00220">
    <property type="entry name" value="S_TKc"/>
    <property type="match status" value="1"/>
</dbReference>
<dbReference type="GO" id="GO:0004672">
    <property type="term" value="F:protein kinase activity"/>
    <property type="evidence" value="ECO:0007669"/>
    <property type="project" value="InterPro"/>
</dbReference>
<sequence length="467" mass="52985">MAFLCGYEILEEVANGGFSTVYRVQEQEPPYREFAAKKFNDITDHSIFEQEVLSLHAVSGVENTQQFFRAIRHQDQLVILTDYIEGEPLKNRIDRLGPISEKSAINFTFTLCKVIDALHNLGIHHLDIKPSNVLIDQHNTLTLTDFGIAEAADTPRSEITKTDFSYTAPEKYHGYHHAGSDIYALGVSLFYLLTGTLPFNIHATSDAHKMLCHCTHQVNLPDGISSDVHTLLESMLQKSPTKRIGMTELLNQLAQLVAKPLSDTKLKKPNKKVKTTPSEEECFAEAARKNIPFGQYRYALLCEDENTSDALYWYTQAAEAGFSRAQNNLALLHMNQGNEEQALHWYLKAASSDNAFSQYNLARLYERKGNKQKAMHWYQQAAQNGHERAQNTVAIKLENDNKQANAFTLYQRAAYSGFKASQFNLGLMYENQVTPNQDINHKDMARFWYGLAAAQDHTKAQQRLKKL</sequence>
<evidence type="ECO:0000313" key="3">
    <source>
        <dbReference type="Proteomes" id="UP000640333"/>
    </source>
</evidence>
<dbReference type="InterPro" id="IPR011009">
    <property type="entry name" value="Kinase-like_dom_sf"/>
</dbReference>
<dbReference type="EMBL" id="JADEYS010000015">
    <property type="protein sequence ID" value="MBE9398530.1"/>
    <property type="molecule type" value="Genomic_DNA"/>
</dbReference>
<evidence type="ECO:0000259" key="1">
    <source>
        <dbReference type="PROSITE" id="PS50011"/>
    </source>
</evidence>
<dbReference type="SMART" id="SM00671">
    <property type="entry name" value="SEL1"/>
    <property type="match status" value="5"/>
</dbReference>
<dbReference type="Pfam" id="PF00069">
    <property type="entry name" value="Pkinase"/>
    <property type="match status" value="1"/>
</dbReference>
<dbReference type="PROSITE" id="PS50011">
    <property type="entry name" value="PROTEIN_KINASE_DOM"/>
    <property type="match status" value="1"/>
</dbReference>
<dbReference type="SUPFAM" id="SSF56112">
    <property type="entry name" value="Protein kinase-like (PK-like)"/>
    <property type="match status" value="1"/>
</dbReference>
<dbReference type="AlphaFoldDB" id="A0A8J7FBJ4"/>
<feature type="domain" description="Protein kinase" evidence="1">
    <location>
        <begin position="7"/>
        <end position="257"/>
    </location>
</feature>
<dbReference type="Proteomes" id="UP000640333">
    <property type="component" value="Unassembled WGS sequence"/>
</dbReference>
<protein>
    <submittedName>
        <fullName evidence="2">Protein kinase</fullName>
    </submittedName>
</protein>
<dbReference type="SUPFAM" id="SSF81901">
    <property type="entry name" value="HCP-like"/>
    <property type="match status" value="1"/>
</dbReference>
<proteinExistence type="predicted"/>
<dbReference type="PROSITE" id="PS00108">
    <property type="entry name" value="PROTEIN_KINASE_ST"/>
    <property type="match status" value="1"/>
</dbReference>
<dbReference type="InterPro" id="IPR008271">
    <property type="entry name" value="Ser/Thr_kinase_AS"/>
</dbReference>
<evidence type="ECO:0000313" key="2">
    <source>
        <dbReference type="EMBL" id="MBE9398530.1"/>
    </source>
</evidence>
<dbReference type="InterPro" id="IPR000719">
    <property type="entry name" value="Prot_kinase_dom"/>
</dbReference>
<accession>A0A8J7FBJ4</accession>
<keyword evidence="3" id="KW-1185">Reference proteome</keyword>
<dbReference type="RefSeq" id="WP_193954164.1">
    <property type="nucleotide sequence ID" value="NZ_JADEYS010000015.1"/>
</dbReference>
<dbReference type="PANTHER" id="PTHR24362:SF309">
    <property type="entry name" value="PROTEIN KINASE DOMAIN-CONTAINING PROTEIN"/>
    <property type="match status" value="1"/>
</dbReference>
<dbReference type="GO" id="GO:0005524">
    <property type="term" value="F:ATP binding"/>
    <property type="evidence" value="ECO:0007669"/>
    <property type="project" value="InterPro"/>
</dbReference>
<dbReference type="InterPro" id="IPR019734">
    <property type="entry name" value="TPR_rpt"/>
</dbReference>
<organism evidence="2 3">
    <name type="scientific">Pontibacterium sinense</name>
    <dbReference type="NCBI Taxonomy" id="2781979"/>
    <lineage>
        <taxon>Bacteria</taxon>
        <taxon>Pseudomonadati</taxon>
        <taxon>Pseudomonadota</taxon>
        <taxon>Gammaproteobacteria</taxon>
        <taxon>Oceanospirillales</taxon>
        <taxon>Oceanospirillaceae</taxon>
        <taxon>Pontibacterium</taxon>
    </lineage>
</organism>
<keyword evidence="2" id="KW-0808">Transferase</keyword>
<dbReference type="CDD" id="cd14014">
    <property type="entry name" value="STKc_PknB_like"/>
    <property type="match status" value="1"/>
</dbReference>
<dbReference type="Pfam" id="PF08238">
    <property type="entry name" value="Sel1"/>
    <property type="match status" value="5"/>
</dbReference>
<dbReference type="InterPro" id="IPR011990">
    <property type="entry name" value="TPR-like_helical_dom_sf"/>
</dbReference>
<dbReference type="InterPro" id="IPR006597">
    <property type="entry name" value="Sel1-like"/>
</dbReference>
<keyword evidence="2" id="KW-0418">Kinase</keyword>
<dbReference type="SMART" id="SM00028">
    <property type="entry name" value="TPR"/>
    <property type="match status" value="2"/>
</dbReference>
<reference evidence="2" key="1">
    <citation type="submission" date="2020-10" db="EMBL/GenBank/DDBJ databases">
        <title>Bacterium isolated from coastal waters sediment.</title>
        <authorList>
            <person name="Chen R.-J."/>
            <person name="Lu D.-C."/>
            <person name="Zhu K.-L."/>
            <person name="Du Z.-J."/>
        </authorList>
    </citation>
    <scope>NUCLEOTIDE SEQUENCE</scope>
    <source>
        <strain evidence="2">N1Y112</strain>
    </source>
</reference>
<dbReference type="Gene3D" id="3.30.200.20">
    <property type="entry name" value="Phosphorylase Kinase, domain 1"/>
    <property type="match status" value="1"/>
</dbReference>
<name>A0A8J7FBJ4_9GAMM</name>
<gene>
    <name evidence="2" type="ORF">IOQ59_14835</name>
</gene>
<comment type="caution">
    <text evidence="2">The sequence shown here is derived from an EMBL/GenBank/DDBJ whole genome shotgun (WGS) entry which is preliminary data.</text>
</comment>
<dbReference type="Gene3D" id="1.10.510.10">
    <property type="entry name" value="Transferase(Phosphotransferase) domain 1"/>
    <property type="match status" value="1"/>
</dbReference>
<dbReference type="Gene3D" id="1.25.40.10">
    <property type="entry name" value="Tetratricopeptide repeat domain"/>
    <property type="match status" value="1"/>
</dbReference>